<accession>A0ABP0AWS7</accession>
<keyword evidence="3" id="KW-1185">Reference proteome</keyword>
<comment type="caution">
    <text evidence="2">The sequence shown here is derived from an EMBL/GenBank/DDBJ whole genome shotgun (WGS) entry which is preliminary data.</text>
</comment>
<feature type="compositionally biased region" description="Basic and acidic residues" evidence="1">
    <location>
        <begin position="73"/>
        <end position="82"/>
    </location>
</feature>
<reference evidence="2 3" key="1">
    <citation type="submission" date="2024-01" db="EMBL/GenBank/DDBJ databases">
        <authorList>
            <person name="Allen C."/>
            <person name="Tagirdzhanova G."/>
        </authorList>
    </citation>
    <scope>NUCLEOTIDE SEQUENCE [LARGE SCALE GENOMIC DNA]</scope>
</reference>
<sequence length="343" mass="38279">MSSPAQGGPSAPKEKKVGVSSRVLTRMKTIMKKAEKRMSISGPSKPSPSAAKPAAVPAPALAPVAAAAPDAPPADKGKKPADEYPEAAKVPRMQLHEERARKLGERFGLEIKPSEWHSTEGDALRVNKPIRMRVHRTCHQCNTDFGTAKECTNCNHTRCKKCTRYPPKRSEAEKQAARERRAVFLKEQKENAPIIADWDYSNKPFTLTKPSKTGGQDLVYKKPRQRLRRNCCQCNKLFLSGNKTCPGCSHLRCTDCPRDPAKKDKYPYGYPGDEFGARSIPRYKCHQCKTKYPAETAEGTECTKCAHPRCADCPRVKPHRVEPEPDPEILKTIEARMSKLKMS</sequence>
<evidence type="ECO:0000313" key="3">
    <source>
        <dbReference type="Proteomes" id="UP001642406"/>
    </source>
</evidence>
<protein>
    <submittedName>
        <fullName evidence="2">Uncharacterized protein</fullName>
    </submittedName>
</protein>
<evidence type="ECO:0000256" key="1">
    <source>
        <dbReference type="SAM" id="MobiDB-lite"/>
    </source>
</evidence>
<organism evidence="2 3">
    <name type="scientific">Sporothrix bragantina</name>
    <dbReference type="NCBI Taxonomy" id="671064"/>
    <lineage>
        <taxon>Eukaryota</taxon>
        <taxon>Fungi</taxon>
        <taxon>Dikarya</taxon>
        <taxon>Ascomycota</taxon>
        <taxon>Pezizomycotina</taxon>
        <taxon>Sordariomycetes</taxon>
        <taxon>Sordariomycetidae</taxon>
        <taxon>Ophiostomatales</taxon>
        <taxon>Ophiostomataceae</taxon>
        <taxon>Sporothrix</taxon>
    </lineage>
</organism>
<evidence type="ECO:0000313" key="2">
    <source>
        <dbReference type="EMBL" id="CAK7211717.1"/>
    </source>
</evidence>
<dbReference type="Proteomes" id="UP001642406">
    <property type="component" value="Unassembled WGS sequence"/>
</dbReference>
<gene>
    <name evidence="2" type="ORF">SBRCBS47491_001210</name>
</gene>
<feature type="region of interest" description="Disordered" evidence="1">
    <location>
        <begin position="1"/>
        <end position="90"/>
    </location>
</feature>
<feature type="compositionally biased region" description="Low complexity" evidence="1">
    <location>
        <begin position="41"/>
        <end position="69"/>
    </location>
</feature>
<dbReference type="EMBL" id="CAWUHC010000007">
    <property type="protein sequence ID" value="CAK7211717.1"/>
    <property type="molecule type" value="Genomic_DNA"/>
</dbReference>
<name>A0ABP0AWS7_9PEZI</name>
<proteinExistence type="predicted"/>